<dbReference type="Proteomes" id="UP000824533">
    <property type="component" value="Linkage Group LG11"/>
</dbReference>
<gene>
    <name evidence="1" type="ORF">K1T71_006656</name>
</gene>
<evidence type="ECO:0000313" key="2">
    <source>
        <dbReference type="Proteomes" id="UP000824533"/>
    </source>
</evidence>
<keyword evidence="2" id="KW-1185">Reference proteome</keyword>
<sequence>MAQNKGKFYLGYEEDIISEKGQITLKYTVNKIGGLPDWPPLENLQFNSKCPLCGLHRILIVQCYAPLESSLYHRTLYVFACINPNCWIQSESWLCVRSQILDNPNTDPGTTVSLTNQGNKLTWCSGADEWDENDNGDSANGNFMNVDNAPSPNNAVQRNSDEDEESNSFELETVEQALGHLKMFDAHNANMSPMQGAVGAVGAPVAAAELEGGDDPGLVTVDTPTAPTNDVEALLHQTAELPPDLRSRLTCAPMQFIPKFIYVEEEWNRAPINDDKVNELLNKYKKENELEPCGVDRIAGGAGAGGGSEDEVYEEAAPLHGDRLFHSFLTRLQQNPGQILRYSRDEAPILGAPLRSAANTPESPNIPTICLRCGSRLICELQLVPEFAEALLLSPNNIQLSHLHFLSVLIFTCSESCWQSTDTFVKEAVVFQPEVV</sequence>
<dbReference type="EMBL" id="CM034397">
    <property type="protein sequence ID" value="KAJ0177783.1"/>
    <property type="molecule type" value="Genomic_DNA"/>
</dbReference>
<reference evidence="1 2" key="1">
    <citation type="journal article" date="2021" name="Front. Genet.">
        <title>Chromosome-Level Genome Assembly Reveals Significant Gene Expansion in the Toll and IMD Signaling Pathways of Dendrolimus kikuchii.</title>
        <authorList>
            <person name="Zhou J."/>
            <person name="Wu P."/>
            <person name="Xiong Z."/>
            <person name="Liu N."/>
            <person name="Zhao N."/>
            <person name="Ji M."/>
            <person name="Qiu Y."/>
            <person name="Yang B."/>
        </authorList>
    </citation>
    <scope>NUCLEOTIDE SEQUENCE [LARGE SCALE GENOMIC DNA]</scope>
    <source>
        <strain evidence="1">Ann1</strain>
    </source>
</reference>
<name>A0ACC1D1M6_9NEOP</name>
<accession>A0ACC1D1M6</accession>
<proteinExistence type="predicted"/>
<organism evidence="1 2">
    <name type="scientific">Dendrolimus kikuchii</name>
    <dbReference type="NCBI Taxonomy" id="765133"/>
    <lineage>
        <taxon>Eukaryota</taxon>
        <taxon>Metazoa</taxon>
        <taxon>Ecdysozoa</taxon>
        <taxon>Arthropoda</taxon>
        <taxon>Hexapoda</taxon>
        <taxon>Insecta</taxon>
        <taxon>Pterygota</taxon>
        <taxon>Neoptera</taxon>
        <taxon>Endopterygota</taxon>
        <taxon>Lepidoptera</taxon>
        <taxon>Glossata</taxon>
        <taxon>Ditrysia</taxon>
        <taxon>Bombycoidea</taxon>
        <taxon>Lasiocampidae</taxon>
        <taxon>Dendrolimus</taxon>
    </lineage>
</organism>
<comment type="caution">
    <text evidence="1">The sequence shown here is derived from an EMBL/GenBank/DDBJ whole genome shotgun (WGS) entry which is preliminary data.</text>
</comment>
<evidence type="ECO:0000313" key="1">
    <source>
        <dbReference type="EMBL" id="KAJ0177783.1"/>
    </source>
</evidence>
<protein>
    <submittedName>
        <fullName evidence="1">Uncharacterized protein</fullName>
    </submittedName>
</protein>